<feature type="transmembrane region" description="Helical" evidence="2">
    <location>
        <begin position="136"/>
        <end position="155"/>
    </location>
</feature>
<feature type="transmembrane region" description="Helical" evidence="2">
    <location>
        <begin position="708"/>
        <end position="731"/>
    </location>
</feature>
<organism evidence="4">
    <name type="scientific">Thiothrix fructosivorans</name>
    <dbReference type="NCBI Taxonomy" id="111770"/>
    <lineage>
        <taxon>Bacteria</taxon>
        <taxon>Pseudomonadati</taxon>
        <taxon>Pseudomonadota</taxon>
        <taxon>Gammaproteobacteria</taxon>
        <taxon>Thiotrichales</taxon>
        <taxon>Thiotrichaceae</taxon>
        <taxon>Thiothrix</taxon>
    </lineage>
</organism>
<dbReference type="AlphaFoldDB" id="A0A8B0SHF3"/>
<name>A0A8B0SHF3_9GAMM</name>
<evidence type="ECO:0000313" key="4">
    <source>
        <dbReference type="EMBL" id="QTX09890.1"/>
    </source>
</evidence>
<reference evidence="4" key="2">
    <citation type="submission" date="2021-04" db="EMBL/GenBank/DDBJ databases">
        <title>Complete Genome and methylome analysis of Thiothrix fructosivorans ATCC 49748.</title>
        <authorList>
            <person name="Fomenkov A."/>
            <person name="Sun L."/>
            <person name="Vincze T."/>
            <person name="Grabovich M.Y."/>
            <person name="Roberts R.J."/>
        </authorList>
    </citation>
    <scope>NUCLEOTIDE SEQUENCE</scope>
    <source>
        <strain evidence="4">ATCC 49748</strain>
    </source>
</reference>
<evidence type="ECO:0000256" key="2">
    <source>
        <dbReference type="SAM" id="Phobius"/>
    </source>
</evidence>
<evidence type="ECO:0000313" key="5">
    <source>
        <dbReference type="Proteomes" id="UP000664466"/>
    </source>
</evidence>
<evidence type="ECO:0000256" key="1">
    <source>
        <dbReference type="SAM" id="MobiDB-lite"/>
    </source>
</evidence>
<feature type="region of interest" description="Disordered" evidence="1">
    <location>
        <begin position="100"/>
        <end position="127"/>
    </location>
</feature>
<keyword evidence="2" id="KW-0472">Membrane</keyword>
<dbReference type="EMBL" id="CP072748">
    <property type="protein sequence ID" value="QTX09890.1"/>
    <property type="molecule type" value="Genomic_DNA"/>
</dbReference>
<reference evidence="3 5" key="1">
    <citation type="submission" date="2021-03" db="EMBL/GenBank/DDBJ databases">
        <title>Draft genome and methylome analysis of Thiotrix fructosivoruns ATCC 49748.</title>
        <authorList>
            <person name="Fomenkov A."/>
            <person name="Grabovich M.Y."/>
            <person name="Roberts R.J."/>
        </authorList>
    </citation>
    <scope>NUCLEOTIDE SEQUENCE [LARGE SCALE GENOMIC DNA]</scope>
    <source>
        <strain evidence="3 5">ATCC 49748</strain>
    </source>
</reference>
<keyword evidence="2" id="KW-0812">Transmembrane</keyword>
<keyword evidence="2" id="KW-1133">Transmembrane helix</keyword>
<dbReference type="RefSeq" id="WP_207252823.1">
    <property type="nucleotide sequence ID" value="NZ_JAFMPM010000008.1"/>
</dbReference>
<keyword evidence="5" id="KW-1185">Reference proteome</keyword>
<dbReference type="EMBL" id="JAFMPM010000008">
    <property type="protein sequence ID" value="MBO0615095.1"/>
    <property type="molecule type" value="Genomic_DNA"/>
</dbReference>
<feature type="transmembrane region" description="Helical" evidence="2">
    <location>
        <begin position="209"/>
        <end position="230"/>
    </location>
</feature>
<gene>
    <name evidence="4" type="ORF">J1836_014935</name>
    <name evidence="3" type="ORF">J1836_19545</name>
</gene>
<protein>
    <submittedName>
        <fullName evidence="4">Uncharacterized protein</fullName>
    </submittedName>
</protein>
<sequence>MVDNVPANYFPLHVFFERLNRAGIVVSIRDYRRISRVLAAEGDWTLQRLERVLGNLLVRDRDERLLFQHEFRGFFAVAEGEPLAVDVQRWRDDMARLLAESPPSVTSPASDSPDSIPEEESLAGQAPTKPVRSKRWWRWLLLVVGVLGAVWYVYFSPPPTVAPPPTPDKPNVTQTDTLSGKPPISDMIKVQVAQQPLEPVSDKRILTDLWLPGAIVAALLAAGLLGVWWTQYRPPNIRQKIPCDPTLPAQYFDDASVGGAMPPWLAEADADHLAYQLSYILTDQYTRELDIPASIRATSEAGSVPVLRFQKRRDLQRILILTDQLVPQQGWHQLPVELVQALQGRGVHLTFGRFNRSPERFMDQHGWAQWLEDWEEYRHHLLLLIFADTHQTEGLQDFPWRDWPDARLLTRQEQRDWDFREQGLQAQGVRLLQADAAGIQQAWGAATWRPAALEATRWEVAGQKPEESDAAFLERVLGAALPWAQALAYYPGAWSLVAAERLREALFADVPRLALQRLLGLPGMWAAADLAAFAPRLRVVLLTGFMRRTRAEQMAVIEVCLRMMKEEIPAPTSLAWAIWLWKCIRLGWVLDPDKAAAELHALVVSVPALCEAIREEMEQMPEDVASAALLVPATRTGRRHLLAVGKACGLKQAVVYAATRWLKTVVYAAARWLKTVVYAAARWLRNVGLVSFAAARWLKTVVYAAARWLRNVGLVSFALAIVLLGVGGWGLGGIHL</sequence>
<evidence type="ECO:0000313" key="3">
    <source>
        <dbReference type="EMBL" id="MBO0615095.1"/>
    </source>
</evidence>
<proteinExistence type="predicted"/>
<dbReference type="Proteomes" id="UP000664466">
    <property type="component" value="Unassembled WGS sequence"/>
</dbReference>
<accession>A0A8B0SHF3</accession>